<accession>A0A9X1WAY7</accession>
<keyword evidence="2" id="KW-1185">Reference proteome</keyword>
<protein>
    <submittedName>
        <fullName evidence="1">Uncharacterized protein</fullName>
    </submittedName>
</protein>
<dbReference type="PROSITE" id="PS51257">
    <property type="entry name" value="PROKAR_LIPOPROTEIN"/>
    <property type="match status" value="1"/>
</dbReference>
<proteinExistence type="predicted"/>
<evidence type="ECO:0000313" key="1">
    <source>
        <dbReference type="EMBL" id="MCJ2377597.1"/>
    </source>
</evidence>
<dbReference type="EMBL" id="JAJNNZ010000009">
    <property type="protein sequence ID" value="MCJ2377597.1"/>
    <property type="molecule type" value="Genomic_DNA"/>
</dbReference>
<evidence type="ECO:0000313" key="2">
    <source>
        <dbReference type="Proteomes" id="UP001139488"/>
    </source>
</evidence>
<name>A0A9X1WAY7_9VIBR</name>
<dbReference type="RefSeq" id="WP_244357754.1">
    <property type="nucleotide sequence ID" value="NZ_JAJNNZ010000009.1"/>
</dbReference>
<reference evidence="1" key="1">
    <citation type="submission" date="2021-11" db="EMBL/GenBank/DDBJ databases">
        <title>Vibrio ZSDE26 sp. nov. and Vibrio ZSDZ34 sp. nov., isolated from coastal seawater in Qingdao.</title>
        <authorList>
            <person name="Zhang P."/>
        </authorList>
    </citation>
    <scope>NUCLEOTIDE SEQUENCE</scope>
    <source>
        <strain evidence="1">ZSDZ34</strain>
    </source>
</reference>
<organism evidence="1 2">
    <name type="scientific">Vibrio gelatinilyticus</name>
    <dbReference type="NCBI Taxonomy" id="2893468"/>
    <lineage>
        <taxon>Bacteria</taxon>
        <taxon>Pseudomonadati</taxon>
        <taxon>Pseudomonadota</taxon>
        <taxon>Gammaproteobacteria</taxon>
        <taxon>Vibrionales</taxon>
        <taxon>Vibrionaceae</taxon>
        <taxon>Vibrio</taxon>
    </lineage>
</organism>
<dbReference type="AlphaFoldDB" id="A0A9X1WAY7"/>
<dbReference type="Proteomes" id="UP001139488">
    <property type="component" value="Unassembled WGS sequence"/>
</dbReference>
<gene>
    <name evidence="1" type="ORF">LNL84_12215</name>
</gene>
<sequence length="95" mass="10941">MLLRSFSVILISLLFSGCSSYQMNQIGLRSSSINSYPNHMSDVELCEASNGYRPTNQTHIALQGERWRRKLSPEQCEEVVKELYLSVAMRHIFDK</sequence>
<comment type="caution">
    <text evidence="1">The sequence shown here is derived from an EMBL/GenBank/DDBJ whole genome shotgun (WGS) entry which is preliminary data.</text>
</comment>